<dbReference type="GO" id="GO:0005737">
    <property type="term" value="C:cytoplasm"/>
    <property type="evidence" value="ECO:0007669"/>
    <property type="project" value="TreeGrafter"/>
</dbReference>
<dbReference type="GO" id="GO:0008999">
    <property type="term" value="F:protein-N-terminal-alanine acetyltransferase activity"/>
    <property type="evidence" value="ECO:0007669"/>
    <property type="project" value="TreeGrafter"/>
</dbReference>
<dbReference type="SUPFAM" id="SSF55729">
    <property type="entry name" value="Acyl-CoA N-acyltransferases (Nat)"/>
    <property type="match status" value="1"/>
</dbReference>
<dbReference type="EMBL" id="CAFAAJ010000108">
    <property type="protein sequence ID" value="CAB4811814.1"/>
    <property type="molecule type" value="Genomic_DNA"/>
</dbReference>
<dbReference type="PANTHER" id="PTHR43792">
    <property type="entry name" value="GNAT FAMILY, PUTATIVE (AFU_ORTHOLOGUE AFUA_3G00765)-RELATED-RELATED"/>
    <property type="match status" value="1"/>
</dbReference>
<evidence type="ECO:0000256" key="2">
    <source>
        <dbReference type="ARBA" id="ARBA00023315"/>
    </source>
</evidence>
<reference evidence="5" key="1">
    <citation type="submission" date="2020-05" db="EMBL/GenBank/DDBJ databases">
        <authorList>
            <person name="Chiriac C."/>
            <person name="Salcher M."/>
            <person name="Ghai R."/>
            <person name="Kavagutti S V."/>
        </authorList>
    </citation>
    <scope>NUCLEOTIDE SEQUENCE</scope>
</reference>
<dbReference type="Pfam" id="PF13302">
    <property type="entry name" value="Acetyltransf_3"/>
    <property type="match status" value="1"/>
</dbReference>
<dbReference type="Gene3D" id="3.40.630.30">
    <property type="match status" value="1"/>
</dbReference>
<proteinExistence type="inferred from homology"/>
<feature type="domain" description="N-acetyltransferase" evidence="4">
    <location>
        <begin position="21"/>
        <end position="208"/>
    </location>
</feature>
<accession>A0A6J6YU63</accession>
<dbReference type="InterPro" id="IPR000182">
    <property type="entry name" value="GNAT_dom"/>
</dbReference>
<evidence type="ECO:0000256" key="1">
    <source>
        <dbReference type="ARBA" id="ARBA00022679"/>
    </source>
</evidence>
<dbReference type="PROSITE" id="PS51186">
    <property type="entry name" value="GNAT"/>
    <property type="match status" value="1"/>
</dbReference>
<dbReference type="PANTHER" id="PTHR43792:SF8">
    <property type="entry name" value="[RIBOSOMAL PROTEIN US5]-ALANINE N-ACETYLTRANSFERASE"/>
    <property type="match status" value="1"/>
</dbReference>
<keyword evidence="1" id="KW-0808">Transferase</keyword>
<protein>
    <submittedName>
        <fullName evidence="5">Unannotated protein</fullName>
    </submittedName>
</protein>
<dbReference type="InterPro" id="IPR016181">
    <property type="entry name" value="Acyl_CoA_acyltransferase"/>
</dbReference>
<dbReference type="AlphaFoldDB" id="A0A6J6YU63"/>
<evidence type="ECO:0000313" key="5">
    <source>
        <dbReference type="EMBL" id="CAB4811814.1"/>
    </source>
</evidence>
<comment type="similarity">
    <text evidence="3">Belongs to the acetyltransferase family. RimJ subfamily.</text>
</comment>
<evidence type="ECO:0000256" key="3">
    <source>
        <dbReference type="ARBA" id="ARBA00038502"/>
    </source>
</evidence>
<sequence>MSAMHPSASARSNLRMYGRRIMLRPLMASDFQTYRESRLRNEDWLLQWEPSRLSLAADPIRDQAAFAARCNLRDRERQVGGAYGLGLFVEDALCGEVNLNNVQRGALQTATVGYWIDQARAGHAYIAEAVVVLARFAFDELLLHRLEICIIPRNHRSRWVMEKLRIRDEGVAQRYLEINGVWEDHIRYGFTAEEWADRRAELAATWLP</sequence>
<name>A0A6J6YU63_9ZZZZ</name>
<gene>
    <name evidence="5" type="ORF">UFOPK3001_01602</name>
</gene>
<dbReference type="InterPro" id="IPR051531">
    <property type="entry name" value="N-acetyltransferase"/>
</dbReference>
<organism evidence="5">
    <name type="scientific">freshwater metagenome</name>
    <dbReference type="NCBI Taxonomy" id="449393"/>
    <lineage>
        <taxon>unclassified sequences</taxon>
        <taxon>metagenomes</taxon>
        <taxon>ecological metagenomes</taxon>
    </lineage>
</organism>
<evidence type="ECO:0000259" key="4">
    <source>
        <dbReference type="PROSITE" id="PS51186"/>
    </source>
</evidence>
<keyword evidence="2" id="KW-0012">Acyltransferase</keyword>